<dbReference type="InterPro" id="IPR031961">
    <property type="entry name" value="DUF4780"/>
</dbReference>
<dbReference type="Pfam" id="PF16012">
    <property type="entry name" value="DUF4780"/>
    <property type="match status" value="1"/>
</dbReference>
<evidence type="ECO:0000256" key="1">
    <source>
        <dbReference type="SAM" id="MobiDB-lite"/>
    </source>
</evidence>
<dbReference type="EMBL" id="OUUW01000058">
    <property type="protein sequence ID" value="SPP90055.1"/>
    <property type="molecule type" value="Genomic_DNA"/>
</dbReference>
<evidence type="ECO:0000313" key="3">
    <source>
        <dbReference type="EMBL" id="SPP90055.1"/>
    </source>
</evidence>
<feature type="non-terminal residue" evidence="3">
    <location>
        <position position="170"/>
    </location>
</feature>
<feature type="region of interest" description="Disordered" evidence="1">
    <location>
        <begin position="1"/>
        <end position="29"/>
    </location>
</feature>
<organism evidence="3 4">
    <name type="scientific">Drosophila guanche</name>
    <name type="common">Fruit fly</name>
    <dbReference type="NCBI Taxonomy" id="7266"/>
    <lineage>
        <taxon>Eukaryota</taxon>
        <taxon>Metazoa</taxon>
        <taxon>Ecdysozoa</taxon>
        <taxon>Arthropoda</taxon>
        <taxon>Hexapoda</taxon>
        <taxon>Insecta</taxon>
        <taxon>Pterygota</taxon>
        <taxon>Neoptera</taxon>
        <taxon>Endopterygota</taxon>
        <taxon>Diptera</taxon>
        <taxon>Brachycera</taxon>
        <taxon>Muscomorpha</taxon>
        <taxon>Ephydroidea</taxon>
        <taxon>Drosophilidae</taxon>
        <taxon>Drosophila</taxon>
        <taxon>Sophophora</taxon>
    </lineage>
</organism>
<gene>
    <name evidence="3" type="ORF">DGUA_6G021062</name>
</gene>
<dbReference type="Proteomes" id="UP000268350">
    <property type="component" value="Unassembled WGS sequence"/>
</dbReference>
<protein>
    <recommendedName>
        <fullName evidence="2">DUF4780 domain-containing protein</fullName>
    </recommendedName>
</protein>
<feature type="domain" description="DUF4780" evidence="2">
    <location>
        <begin position="76"/>
        <end position="167"/>
    </location>
</feature>
<evidence type="ECO:0000259" key="2">
    <source>
        <dbReference type="Pfam" id="PF16012"/>
    </source>
</evidence>
<dbReference type="AlphaFoldDB" id="A0A3B0K7H2"/>
<evidence type="ECO:0000313" key="4">
    <source>
        <dbReference type="Proteomes" id="UP000268350"/>
    </source>
</evidence>
<sequence length="170" mass="18369">MRKEECWAHTPSAERQPGSQSNSRLAEESGMGLGGVAQLQCGATEGGLTTEEAAQSRDARTCREVLPNVSFAQMAKERTLIGVLDKGSAEGKIPRSQWMWVEAALADRCLELLDKDPGPPPVCKDMGWFQGSIKVVACEDERSVKLYKAAVAQIGEVYAGAKLVAVDWSE</sequence>
<reference evidence="4" key="1">
    <citation type="submission" date="2018-01" db="EMBL/GenBank/DDBJ databases">
        <authorList>
            <person name="Alioto T."/>
            <person name="Alioto T."/>
        </authorList>
    </citation>
    <scope>NUCLEOTIDE SEQUENCE [LARGE SCALE GENOMIC DNA]</scope>
</reference>
<name>A0A3B0K7H2_DROGU</name>
<keyword evidence="4" id="KW-1185">Reference proteome</keyword>
<proteinExistence type="predicted"/>
<feature type="non-terminal residue" evidence="3">
    <location>
        <position position="1"/>
    </location>
</feature>
<accession>A0A3B0K7H2</accession>